<proteinExistence type="predicted"/>
<keyword evidence="1" id="KW-1133">Transmembrane helix</keyword>
<dbReference type="PANTHER" id="PTHR35102:SF1">
    <property type="entry name" value="E3 UBIQUITIN-PROTEIN LIGASE"/>
    <property type="match status" value="1"/>
</dbReference>
<dbReference type="OMA" id="CHAPTMM"/>
<accession>A0A834Z9P4</accession>
<feature type="transmembrane region" description="Helical" evidence="1">
    <location>
        <begin position="12"/>
        <end position="35"/>
    </location>
</feature>
<evidence type="ECO:0000313" key="2">
    <source>
        <dbReference type="EMBL" id="KAF8404034.1"/>
    </source>
</evidence>
<gene>
    <name evidence="2" type="ORF">HHK36_008910</name>
</gene>
<name>A0A834Z9P4_TETSI</name>
<sequence length="152" mass="16489">MFVSNKSGCMQMLIFSLTGVTVFLSGMAIALLGSLCHSPSVMLANFIATPIELSLVVPFLRLGEIISGGPHFPLTSDALKKVFTGQASRDVLLSIVHALLGWVVAAPFILAMLYLVFLPCFKYLVPKFSALPSSPKKPLQSHTEVRLKVRDN</sequence>
<feature type="transmembrane region" description="Helical" evidence="1">
    <location>
        <begin position="91"/>
        <end position="117"/>
    </location>
</feature>
<dbReference type="EMBL" id="JABCRI010000006">
    <property type="protein sequence ID" value="KAF8404034.1"/>
    <property type="molecule type" value="Genomic_DNA"/>
</dbReference>
<keyword evidence="1" id="KW-0472">Membrane</keyword>
<dbReference type="OrthoDB" id="1914153at2759"/>
<evidence type="ECO:0000256" key="1">
    <source>
        <dbReference type="SAM" id="Phobius"/>
    </source>
</evidence>
<evidence type="ECO:0000313" key="3">
    <source>
        <dbReference type="Proteomes" id="UP000655225"/>
    </source>
</evidence>
<dbReference type="Proteomes" id="UP000655225">
    <property type="component" value="Unassembled WGS sequence"/>
</dbReference>
<comment type="caution">
    <text evidence="2">The sequence shown here is derived from an EMBL/GenBank/DDBJ whole genome shotgun (WGS) entry which is preliminary data.</text>
</comment>
<dbReference type="PANTHER" id="PTHR35102">
    <property type="entry name" value="E3 UBIQUITIN-PROTEIN LIGASE"/>
    <property type="match status" value="1"/>
</dbReference>
<keyword evidence="3" id="KW-1185">Reference proteome</keyword>
<keyword evidence="1" id="KW-0812">Transmembrane</keyword>
<dbReference type="AlphaFoldDB" id="A0A834Z9P4"/>
<reference evidence="2 3" key="1">
    <citation type="submission" date="2020-04" db="EMBL/GenBank/DDBJ databases">
        <title>Plant Genome Project.</title>
        <authorList>
            <person name="Zhang R.-G."/>
        </authorList>
    </citation>
    <scope>NUCLEOTIDE SEQUENCE [LARGE SCALE GENOMIC DNA]</scope>
    <source>
        <strain evidence="2">YNK0</strain>
        <tissue evidence="2">Leaf</tissue>
    </source>
</reference>
<organism evidence="2 3">
    <name type="scientific">Tetracentron sinense</name>
    <name type="common">Spur-leaf</name>
    <dbReference type="NCBI Taxonomy" id="13715"/>
    <lineage>
        <taxon>Eukaryota</taxon>
        <taxon>Viridiplantae</taxon>
        <taxon>Streptophyta</taxon>
        <taxon>Embryophyta</taxon>
        <taxon>Tracheophyta</taxon>
        <taxon>Spermatophyta</taxon>
        <taxon>Magnoliopsida</taxon>
        <taxon>Trochodendrales</taxon>
        <taxon>Trochodendraceae</taxon>
        <taxon>Tetracentron</taxon>
    </lineage>
</organism>
<protein>
    <submittedName>
        <fullName evidence="2">Uncharacterized protein</fullName>
    </submittedName>
</protein>